<keyword evidence="1" id="KW-1133">Transmembrane helix</keyword>
<sequence>MATENRSRLQHIIRISSGISQHCNSLPTILFILVPPSLAFASRSFLAQPARSFCIIAHSPNTTAESTSKSSIPTVPHYCIYIYASILSLLLLIHAICPTHLPAHASRRSSDCNMYVYFVLRRQSLC</sequence>
<accession>A0A5C2SLB7</accession>
<evidence type="ECO:0000313" key="2">
    <source>
        <dbReference type="EMBL" id="RPD64645.1"/>
    </source>
</evidence>
<keyword evidence="3" id="KW-1185">Reference proteome</keyword>
<dbReference type="EMBL" id="ML122253">
    <property type="protein sequence ID" value="RPD64645.1"/>
    <property type="molecule type" value="Genomic_DNA"/>
</dbReference>
<proteinExistence type="predicted"/>
<evidence type="ECO:0000313" key="3">
    <source>
        <dbReference type="Proteomes" id="UP000313359"/>
    </source>
</evidence>
<protein>
    <submittedName>
        <fullName evidence="2">Uncharacterized protein</fullName>
    </submittedName>
</protein>
<organism evidence="2 3">
    <name type="scientific">Lentinus tigrinus ALCF2SS1-6</name>
    <dbReference type="NCBI Taxonomy" id="1328759"/>
    <lineage>
        <taxon>Eukaryota</taxon>
        <taxon>Fungi</taxon>
        <taxon>Dikarya</taxon>
        <taxon>Basidiomycota</taxon>
        <taxon>Agaricomycotina</taxon>
        <taxon>Agaricomycetes</taxon>
        <taxon>Polyporales</taxon>
        <taxon>Polyporaceae</taxon>
        <taxon>Lentinus</taxon>
    </lineage>
</organism>
<reference evidence="2" key="1">
    <citation type="journal article" date="2018" name="Genome Biol. Evol.">
        <title>Genomics and development of Lentinus tigrinus, a white-rot wood-decaying mushroom with dimorphic fruiting bodies.</title>
        <authorList>
            <person name="Wu B."/>
            <person name="Xu Z."/>
            <person name="Knudson A."/>
            <person name="Carlson A."/>
            <person name="Chen N."/>
            <person name="Kovaka S."/>
            <person name="LaButti K."/>
            <person name="Lipzen A."/>
            <person name="Pennachio C."/>
            <person name="Riley R."/>
            <person name="Schakwitz W."/>
            <person name="Umezawa K."/>
            <person name="Ohm R.A."/>
            <person name="Grigoriev I.V."/>
            <person name="Nagy L.G."/>
            <person name="Gibbons J."/>
            <person name="Hibbett D."/>
        </authorList>
    </citation>
    <scope>NUCLEOTIDE SEQUENCE [LARGE SCALE GENOMIC DNA]</scope>
    <source>
        <strain evidence="2">ALCF2SS1-6</strain>
    </source>
</reference>
<keyword evidence="1" id="KW-0472">Membrane</keyword>
<gene>
    <name evidence="2" type="ORF">L227DRAFT_571116</name>
</gene>
<keyword evidence="1" id="KW-0812">Transmembrane</keyword>
<evidence type="ECO:0000256" key="1">
    <source>
        <dbReference type="SAM" id="Phobius"/>
    </source>
</evidence>
<feature type="transmembrane region" description="Helical" evidence="1">
    <location>
        <begin position="78"/>
        <end position="96"/>
    </location>
</feature>
<dbReference type="Proteomes" id="UP000313359">
    <property type="component" value="Unassembled WGS sequence"/>
</dbReference>
<name>A0A5C2SLB7_9APHY</name>
<dbReference type="AlphaFoldDB" id="A0A5C2SLB7"/>